<evidence type="ECO:0000313" key="2">
    <source>
        <dbReference type="Proteomes" id="UP001596223"/>
    </source>
</evidence>
<dbReference type="Proteomes" id="UP001596223">
    <property type="component" value="Unassembled WGS sequence"/>
</dbReference>
<gene>
    <name evidence="1" type="ORF">ACFP3H_22875</name>
</gene>
<keyword evidence="2" id="KW-1185">Reference proteome</keyword>
<sequence>MNHVAVDTSRLTGFKLDLQDVAATASSNAARFNPSIALTTGTSGLLANLTSPLEKFRSAYSSALQSDTTTMDTIGTNLTTSATSYQATDGATAAALAAATDSAAGNSDAAGTTRFGGLQLPSLPDVADEQFTLKQLVTSTISLLSPYDEPLSVALGIKPTEEYLTPLLADWESVETIGRRIAMLGTNDYVASQNIINGSNWLTSEWSGEAAQSFTTTSHALGQTMDTRSTDLDSTAKIVENGGICLERLVFNQVMDLSSRILEAIVYRDASFPLGAWAAQVNDPLPGDLKSQITTGTDELRNAAETRKNAITTVLDKITTALDYSPGRAAPVYNTHDFELPDRVVGDSGNRKYGIGNTVWWKESADNRV</sequence>
<name>A0ABW1JYB6_9NOCA</name>
<comment type="caution">
    <text evidence="1">The sequence shown here is derived from an EMBL/GenBank/DDBJ whole genome shotgun (WGS) entry which is preliminary data.</text>
</comment>
<dbReference type="RefSeq" id="WP_378609067.1">
    <property type="nucleotide sequence ID" value="NZ_JBHSQN010000015.1"/>
</dbReference>
<proteinExistence type="predicted"/>
<organism evidence="1 2">
    <name type="scientific">Nocardia lasii</name>
    <dbReference type="NCBI Taxonomy" id="1616107"/>
    <lineage>
        <taxon>Bacteria</taxon>
        <taxon>Bacillati</taxon>
        <taxon>Actinomycetota</taxon>
        <taxon>Actinomycetes</taxon>
        <taxon>Mycobacteriales</taxon>
        <taxon>Nocardiaceae</taxon>
        <taxon>Nocardia</taxon>
    </lineage>
</organism>
<protein>
    <submittedName>
        <fullName evidence="1">Uncharacterized protein</fullName>
    </submittedName>
</protein>
<evidence type="ECO:0000313" key="1">
    <source>
        <dbReference type="EMBL" id="MFC6013909.1"/>
    </source>
</evidence>
<dbReference type="EMBL" id="JBHSQN010000015">
    <property type="protein sequence ID" value="MFC6013909.1"/>
    <property type="molecule type" value="Genomic_DNA"/>
</dbReference>
<accession>A0ABW1JYB6</accession>
<reference evidence="2" key="1">
    <citation type="journal article" date="2019" name="Int. J. Syst. Evol. Microbiol.">
        <title>The Global Catalogue of Microorganisms (GCM) 10K type strain sequencing project: providing services to taxonomists for standard genome sequencing and annotation.</title>
        <authorList>
            <consortium name="The Broad Institute Genomics Platform"/>
            <consortium name="The Broad Institute Genome Sequencing Center for Infectious Disease"/>
            <person name="Wu L."/>
            <person name="Ma J."/>
        </authorList>
    </citation>
    <scope>NUCLEOTIDE SEQUENCE [LARGE SCALE GENOMIC DNA]</scope>
    <source>
        <strain evidence="2">CCUG 36956</strain>
    </source>
</reference>